<sequence>MECVLCPLLSALLVLLSSSPECNGQDTVKQAAGEDRVREGHTHTLTCNFTTTYAFLDLYWYKQEGQGAPKYMINIYSGGVIYSPEFDGSKFSAELVRNSLSLKMEAVNVTDSAVYYCALQPTLTGNTNTLNKNLCSKDNTKVSPLEGDTLCESQTLKNQTKLCEKLRKEHS</sequence>
<reference evidence="8 9" key="1">
    <citation type="submission" date="2024-04" db="EMBL/GenBank/DDBJ databases">
        <authorList>
            <person name="Waldvogel A.-M."/>
            <person name="Schoenle A."/>
        </authorList>
    </citation>
    <scope>NUCLEOTIDE SEQUENCE [LARGE SCALE GENOMIC DNA]</scope>
</reference>
<keyword evidence="1 6" id="KW-0732">Signal</keyword>
<dbReference type="SMART" id="SM00409">
    <property type="entry name" value="IG"/>
    <property type="match status" value="1"/>
</dbReference>
<evidence type="ECO:0000256" key="1">
    <source>
        <dbReference type="ARBA" id="ARBA00022729"/>
    </source>
</evidence>
<dbReference type="InterPro" id="IPR051287">
    <property type="entry name" value="TCR_variable_region"/>
</dbReference>
<evidence type="ECO:0000313" key="8">
    <source>
        <dbReference type="EMBL" id="CAL1580871.1"/>
    </source>
</evidence>
<gene>
    <name evidence="8" type="ORF">KC01_LOCUS11669</name>
</gene>
<dbReference type="SUPFAM" id="SSF48726">
    <property type="entry name" value="Immunoglobulin"/>
    <property type="match status" value="1"/>
</dbReference>
<dbReference type="InterPro" id="IPR013106">
    <property type="entry name" value="Ig_V-set"/>
</dbReference>
<evidence type="ECO:0000313" key="9">
    <source>
        <dbReference type="Proteomes" id="UP001497482"/>
    </source>
</evidence>
<dbReference type="Proteomes" id="UP001497482">
    <property type="component" value="Chromosome 14"/>
</dbReference>
<dbReference type="PANTHER" id="PTHR19367:SF18">
    <property type="entry name" value="T CELL RECEPTOR ALPHA VARIABLE 16"/>
    <property type="match status" value="1"/>
</dbReference>
<protein>
    <recommendedName>
        <fullName evidence="7">Ig-like domain-containing protein</fullName>
    </recommendedName>
</protein>
<evidence type="ECO:0000256" key="4">
    <source>
        <dbReference type="ARBA" id="ARBA00023319"/>
    </source>
</evidence>
<dbReference type="PANTHER" id="PTHR19367">
    <property type="entry name" value="T-CELL RECEPTOR ALPHA CHAIN V REGION"/>
    <property type="match status" value="1"/>
</dbReference>
<dbReference type="InterPro" id="IPR007110">
    <property type="entry name" value="Ig-like_dom"/>
</dbReference>
<dbReference type="GO" id="GO:0002250">
    <property type="term" value="P:adaptive immune response"/>
    <property type="evidence" value="ECO:0007669"/>
    <property type="project" value="UniProtKB-KW"/>
</dbReference>
<dbReference type="AlphaFoldDB" id="A0AAV2JX10"/>
<dbReference type="EMBL" id="OZ035836">
    <property type="protein sequence ID" value="CAL1580871.1"/>
    <property type="molecule type" value="Genomic_DNA"/>
</dbReference>
<keyword evidence="5" id="KW-1279">T cell receptor</keyword>
<dbReference type="Pfam" id="PF07686">
    <property type="entry name" value="V-set"/>
    <property type="match status" value="1"/>
</dbReference>
<evidence type="ECO:0000256" key="2">
    <source>
        <dbReference type="ARBA" id="ARBA00023130"/>
    </source>
</evidence>
<dbReference type="Gene3D" id="2.60.40.10">
    <property type="entry name" value="Immunoglobulins"/>
    <property type="match status" value="1"/>
</dbReference>
<evidence type="ECO:0000259" key="7">
    <source>
        <dbReference type="PROSITE" id="PS50835"/>
    </source>
</evidence>
<dbReference type="GO" id="GO:0042101">
    <property type="term" value="C:T cell receptor complex"/>
    <property type="evidence" value="ECO:0007669"/>
    <property type="project" value="UniProtKB-KW"/>
</dbReference>
<feature type="chain" id="PRO_5043416092" description="Ig-like domain-containing protein" evidence="6">
    <location>
        <begin position="25"/>
        <end position="171"/>
    </location>
</feature>
<keyword evidence="3" id="KW-0675">Receptor</keyword>
<organism evidence="8 9">
    <name type="scientific">Knipowitschia caucasica</name>
    <name type="common">Caucasian dwarf goby</name>
    <name type="synonym">Pomatoschistus caucasicus</name>
    <dbReference type="NCBI Taxonomy" id="637954"/>
    <lineage>
        <taxon>Eukaryota</taxon>
        <taxon>Metazoa</taxon>
        <taxon>Chordata</taxon>
        <taxon>Craniata</taxon>
        <taxon>Vertebrata</taxon>
        <taxon>Euteleostomi</taxon>
        <taxon>Actinopterygii</taxon>
        <taxon>Neopterygii</taxon>
        <taxon>Teleostei</taxon>
        <taxon>Neoteleostei</taxon>
        <taxon>Acanthomorphata</taxon>
        <taxon>Gobiaria</taxon>
        <taxon>Gobiiformes</taxon>
        <taxon>Gobioidei</taxon>
        <taxon>Gobiidae</taxon>
        <taxon>Gobiinae</taxon>
        <taxon>Knipowitschia</taxon>
    </lineage>
</organism>
<dbReference type="PROSITE" id="PS50835">
    <property type="entry name" value="IG_LIKE"/>
    <property type="match status" value="1"/>
</dbReference>
<evidence type="ECO:0000256" key="3">
    <source>
        <dbReference type="ARBA" id="ARBA00023170"/>
    </source>
</evidence>
<keyword evidence="2" id="KW-1064">Adaptive immunity</keyword>
<evidence type="ECO:0000256" key="6">
    <source>
        <dbReference type="SAM" id="SignalP"/>
    </source>
</evidence>
<dbReference type="InterPro" id="IPR003599">
    <property type="entry name" value="Ig_sub"/>
</dbReference>
<accession>A0AAV2JX10</accession>
<feature type="domain" description="Ig-like" evidence="7">
    <location>
        <begin position="20"/>
        <end position="131"/>
    </location>
</feature>
<dbReference type="InterPro" id="IPR013783">
    <property type="entry name" value="Ig-like_fold"/>
</dbReference>
<proteinExistence type="predicted"/>
<name>A0AAV2JX10_KNICA</name>
<dbReference type="InterPro" id="IPR036179">
    <property type="entry name" value="Ig-like_dom_sf"/>
</dbReference>
<keyword evidence="9" id="KW-1185">Reference proteome</keyword>
<feature type="signal peptide" evidence="6">
    <location>
        <begin position="1"/>
        <end position="24"/>
    </location>
</feature>
<evidence type="ECO:0000256" key="5">
    <source>
        <dbReference type="ARBA" id="ARBA00043266"/>
    </source>
</evidence>
<keyword evidence="4" id="KW-0393">Immunoglobulin domain</keyword>
<keyword evidence="5" id="KW-0391">Immunity</keyword>